<evidence type="ECO:0000256" key="1">
    <source>
        <dbReference type="ARBA" id="ARBA00022630"/>
    </source>
</evidence>
<comment type="caution">
    <text evidence="7">The sequence shown here is derived from an EMBL/GenBank/DDBJ whole genome shotgun (WGS) entry which is preliminary data.</text>
</comment>
<keyword evidence="2" id="KW-0732">Signal</keyword>
<dbReference type="PANTHER" id="PTHR46091">
    <property type="entry name" value="BLR7054 PROTEIN"/>
    <property type="match status" value="1"/>
</dbReference>
<keyword evidence="6" id="KW-0812">Transmembrane</keyword>
<evidence type="ECO:0000256" key="2">
    <source>
        <dbReference type="ARBA" id="ARBA00022729"/>
    </source>
</evidence>
<evidence type="ECO:0000256" key="6">
    <source>
        <dbReference type="SAM" id="Phobius"/>
    </source>
</evidence>
<evidence type="ECO:0000256" key="3">
    <source>
        <dbReference type="ARBA" id="ARBA00022827"/>
    </source>
</evidence>
<dbReference type="GO" id="GO:0007264">
    <property type="term" value="P:small GTPase-mediated signal transduction"/>
    <property type="evidence" value="ECO:0007669"/>
    <property type="project" value="InterPro"/>
</dbReference>
<evidence type="ECO:0000313" key="7">
    <source>
        <dbReference type="EMBL" id="OQD45849.1"/>
    </source>
</evidence>
<evidence type="ECO:0000256" key="5">
    <source>
        <dbReference type="ARBA" id="ARBA00023027"/>
    </source>
</evidence>
<evidence type="ECO:0008006" key="9">
    <source>
        <dbReference type="Google" id="ProtNLM"/>
    </source>
</evidence>
<dbReference type="SUPFAM" id="SSF51905">
    <property type="entry name" value="FAD/NAD(P)-binding domain"/>
    <property type="match status" value="1"/>
</dbReference>
<keyword evidence="6" id="KW-0472">Membrane</keyword>
<keyword evidence="6" id="KW-1133">Transmembrane helix</keyword>
<organism evidence="7 8">
    <name type="scientific">Candidatus Brocadia sapporoensis</name>
    <dbReference type="NCBI Taxonomy" id="392547"/>
    <lineage>
        <taxon>Bacteria</taxon>
        <taxon>Pseudomonadati</taxon>
        <taxon>Planctomycetota</taxon>
        <taxon>Candidatus Brocadiia</taxon>
        <taxon>Candidatus Brocadiales</taxon>
        <taxon>Candidatus Brocadiaceae</taxon>
        <taxon>Candidatus Brocadia</taxon>
    </lineage>
</organism>
<keyword evidence="1" id="KW-0285">Flavoprotein</keyword>
<dbReference type="InterPro" id="IPR036188">
    <property type="entry name" value="FAD/NAD-bd_sf"/>
</dbReference>
<feature type="transmembrane region" description="Helical" evidence="6">
    <location>
        <begin position="19"/>
        <end position="39"/>
    </location>
</feature>
<dbReference type="Pfam" id="PF13450">
    <property type="entry name" value="NAD_binding_8"/>
    <property type="match status" value="1"/>
</dbReference>
<keyword evidence="3" id="KW-0274">FAD</keyword>
<dbReference type="PRINTS" id="PR00891">
    <property type="entry name" value="RABGDIREP"/>
</dbReference>
<proteinExistence type="predicted"/>
<evidence type="ECO:0000256" key="4">
    <source>
        <dbReference type="ARBA" id="ARBA00022857"/>
    </source>
</evidence>
<evidence type="ECO:0000313" key="8">
    <source>
        <dbReference type="Proteomes" id="UP000242219"/>
    </source>
</evidence>
<reference evidence="7 8" key="1">
    <citation type="journal article" date="2016" name="Genome Announc.">
        <title>Draft Genome Sequence of the Anaerobic Ammonium-Oxidizing Bacterium 'Candidatus Brocadia sp. 40'.</title>
        <authorList>
            <person name="Ali M."/>
            <person name="Haroon M.F."/>
            <person name="Narita Y."/>
            <person name="Zhang L."/>
            <person name="Rangel Shaw D."/>
            <person name="Okabe S."/>
            <person name="Saikaly P.E."/>
        </authorList>
    </citation>
    <scope>NUCLEOTIDE SEQUENCE [LARGE SCALE GENOMIC DNA]</scope>
    <source>
        <strain evidence="7 8">40</strain>
    </source>
</reference>
<accession>A0A1V6M0C3</accession>
<sequence length="486" mass="54783">MTPSSKCIQSTKKDALYPYYDVIIIGAGIAGLVCGTFLARSGKKVIIIEQHSIPGGYCTSFKRKGFNFDAAVHHIGGCGKWGIVGRCLKTLGIEMDFYPLDPMDHLIFPQFTIEIPADLDEYIARLQDRYPSSKDNVKHFFQDFLKLYRATFNNEKSQIINKYKSQTYAEMLNTFFYNDELKMVLSGQWGYVGLPPTKASAIGMCQMMINYLKDGAFFPAGGTQEFANAFIKKFIDFGGHVMLSSKAEKILCTGKTAVGIALQEGKELLSNLVVSNIDAKQTFFDLLEGKLDTRFLQRIEKMKESCSFSLLYLGIGKGLDLGKLQRGFYHSATDATYSDPEWLYVSIPTKICPTLAPPHKQIISVVVYHEKKKYNDITNWKSFKETMIEDTISRIEKYVPDIKRYIEVLEAATPRTLKRYTLNTDGAAYGWEVSVDQIGDNMLSHETPIENLYLTGHWTRPGPGICAVVSSGWGVANLIMEKEKRR</sequence>
<gene>
    <name evidence="7" type="ORF">BIY37_06225</name>
</gene>
<dbReference type="Gene3D" id="3.50.50.60">
    <property type="entry name" value="FAD/NAD(P)-binding domain"/>
    <property type="match status" value="1"/>
</dbReference>
<dbReference type="PANTHER" id="PTHR46091:SF3">
    <property type="entry name" value="AMINE OXIDASE DOMAIN-CONTAINING PROTEIN"/>
    <property type="match status" value="1"/>
</dbReference>
<dbReference type="InterPro" id="IPR052206">
    <property type="entry name" value="Retinol_saturase"/>
</dbReference>
<dbReference type="Gene3D" id="3.90.660.50">
    <property type="match status" value="1"/>
</dbReference>
<dbReference type="EMBL" id="MJUW02000072">
    <property type="protein sequence ID" value="OQD45849.1"/>
    <property type="molecule type" value="Genomic_DNA"/>
</dbReference>
<keyword evidence="8" id="KW-1185">Reference proteome</keyword>
<keyword evidence="5" id="KW-0520">NAD</keyword>
<dbReference type="GO" id="GO:0005092">
    <property type="term" value="F:GDP-dissociation inhibitor activity"/>
    <property type="evidence" value="ECO:0007669"/>
    <property type="project" value="InterPro"/>
</dbReference>
<dbReference type="AlphaFoldDB" id="A0A1V6M0C3"/>
<protein>
    <recommendedName>
        <fullName evidence="9">Amine oxidase domain-containing protein</fullName>
    </recommendedName>
</protein>
<name>A0A1V6M0C3_9BACT</name>
<keyword evidence="4" id="KW-0521">NADP</keyword>
<dbReference type="Proteomes" id="UP000242219">
    <property type="component" value="Unassembled WGS sequence"/>
</dbReference>
<dbReference type="InterPro" id="IPR018203">
    <property type="entry name" value="GDP_dissociation_inhibitor"/>
</dbReference>